<dbReference type="Gene3D" id="1.10.1530.10">
    <property type="match status" value="1"/>
</dbReference>
<dbReference type="InterPro" id="IPR043143">
    <property type="entry name" value="Mal/L-sulf/L-lact_DH-like_NADP"/>
</dbReference>
<dbReference type="InterPro" id="IPR036111">
    <property type="entry name" value="Mal/L-sulfo/L-lacto_DH-like_sf"/>
</dbReference>
<evidence type="ECO:0000313" key="3">
    <source>
        <dbReference type="EMBL" id="AZW16315.1"/>
    </source>
</evidence>
<dbReference type="InterPro" id="IPR043144">
    <property type="entry name" value="Mal/L-sulf/L-lact_DH-like_ah"/>
</dbReference>
<dbReference type="PANTHER" id="PTHR11091:SF0">
    <property type="entry name" value="MALATE DEHYDROGENASE"/>
    <property type="match status" value="1"/>
</dbReference>
<keyword evidence="2" id="KW-0560">Oxidoreductase</keyword>
<gene>
    <name evidence="3" type="ORF">CS347_05780</name>
</gene>
<dbReference type="InterPro" id="IPR003767">
    <property type="entry name" value="Malate/L-lactate_DH-like"/>
</dbReference>
<dbReference type="Gene3D" id="3.30.1370.60">
    <property type="entry name" value="Hypothetical oxidoreductase yiak, domain 2"/>
    <property type="match status" value="1"/>
</dbReference>
<protein>
    <submittedName>
        <fullName evidence="3">Malate dehydrogenase</fullName>
    </submittedName>
</protein>
<dbReference type="PANTHER" id="PTHR11091">
    <property type="entry name" value="OXIDOREDUCTASE-RELATED"/>
    <property type="match status" value="1"/>
</dbReference>
<dbReference type="RefSeq" id="WP_048939749.1">
    <property type="nucleotide sequence ID" value="NZ_CP012077.1"/>
</dbReference>
<accession>A0AAN1VF79</accession>
<evidence type="ECO:0000256" key="1">
    <source>
        <dbReference type="ARBA" id="ARBA00006056"/>
    </source>
</evidence>
<reference evidence="4" key="1">
    <citation type="submission" date="2017-10" db="EMBL/GenBank/DDBJ databases">
        <title>Whole genome sequencing of various Bordetella species.</title>
        <authorList>
            <person name="Weigand M.R."/>
            <person name="Loparev V."/>
            <person name="Peng Y."/>
            <person name="Bowden K.E."/>
            <person name="Tondella M.L."/>
            <person name="Williams M.M."/>
        </authorList>
    </citation>
    <scope>NUCLEOTIDE SEQUENCE [LARGE SCALE GENOMIC DNA]</scope>
    <source>
        <strain evidence="4">H720</strain>
    </source>
</reference>
<dbReference type="GO" id="GO:0016491">
    <property type="term" value="F:oxidoreductase activity"/>
    <property type="evidence" value="ECO:0007669"/>
    <property type="project" value="UniProtKB-KW"/>
</dbReference>
<name>A0AAN1VF79_9BORD</name>
<evidence type="ECO:0000256" key="2">
    <source>
        <dbReference type="ARBA" id="ARBA00023002"/>
    </source>
</evidence>
<comment type="similarity">
    <text evidence="1">Belongs to the LDH2/MDH2 oxidoreductase family.</text>
</comment>
<sequence>MRVINVDAARVKRQILGILDAWGMAADLAETAADIMVETDLLGVDSHGVSMLMMYEEMRGSGMLSLKSRPAVVRDRGCTALLDGGAGLGHPVSSMAMTLAADKALAHGVGVVGVRNSHHFGAAGLYARMASARGLVGLVTTATRGMTMVPPRAAAPVLGTNPLAFAAPAGRNPPFVLDMSTTTVAANKVKVYQLNDKPMPPGWVVDPAGEPVLDPQLGMDYVFRRPEGGLTPLGGSLELGSHKGYGLAMMVHILGGTLTGGSFSPIRNRTQKPGDPDNIGHFFMAIDPDAFRDEGEFESDLDAVIDTLHATAAADPGKPVLVAGDPENATREQRLREGIPIPARLDAHIRDICARSGAEYVLQSSGQPHPQETGQ</sequence>
<dbReference type="SUPFAM" id="SSF89733">
    <property type="entry name" value="L-sulfolactate dehydrogenase-like"/>
    <property type="match status" value="1"/>
</dbReference>
<dbReference type="EMBL" id="CP024172">
    <property type="protein sequence ID" value="AZW16315.1"/>
    <property type="molecule type" value="Genomic_DNA"/>
</dbReference>
<proteinExistence type="inferred from homology"/>
<dbReference type="Pfam" id="PF02615">
    <property type="entry name" value="Ldh_2"/>
    <property type="match status" value="1"/>
</dbReference>
<dbReference type="Proteomes" id="UP000282741">
    <property type="component" value="Chromosome"/>
</dbReference>
<evidence type="ECO:0000313" key="4">
    <source>
        <dbReference type="Proteomes" id="UP000282741"/>
    </source>
</evidence>
<dbReference type="AlphaFoldDB" id="A0AAN1VF79"/>
<organism evidence="3 4">
    <name type="scientific">Bordetella hinzii</name>
    <dbReference type="NCBI Taxonomy" id="103855"/>
    <lineage>
        <taxon>Bacteria</taxon>
        <taxon>Pseudomonadati</taxon>
        <taxon>Pseudomonadota</taxon>
        <taxon>Betaproteobacteria</taxon>
        <taxon>Burkholderiales</taxon>
        <taxon>Alcaligenaceae</taxon>
        <taxon>Bordetella</taxon>
    </lineage>
</organism>